<dbReference type="GO" id="GO:0016791">
    <property type="term" value="F:phosphatase activity"/>
    <property type="evidence" value="ECO:0007669"/>
    <property type="project" value="TreeGrafter"/>
</dbReference>
<dbReference type="Pfam" id="PF00300">
    <property type="entry name" value="His_Phos_1"/>
    <property type="match status" value="1"/>
</dbReference>
<evidence type="ECO:0000313" key="1">
    <source>
        <dbReference type="EMBL" id="VAW43396.1"/>
    </source>
</evidence>
<dbReference type="AlphaFoldDB" id="A0A3B0WG16"/>
<dbReference type="EMBL" id="UOEU01001075">
    <property type="protein sequence ID" value="VAW43396.1"/>
    <property type="molecule type" value="Genomic_DNA"/>
</dbReference>
<dbReference type="PANTHER" id="PTHR48100">
    <property type="entry name" value="BROAD-SPECIFICITY PHOSPHATASE YOR283W-RELATED"/>
    <property type="match status" value="1"/>
</dbReference>
<reference evidence="1" key="1">
    <citation type="submission" date="2018-06" db="EMBL/GenBank/DDBJ databases">
        <authorList>
            <person name="Zhirakovskaya E."/>
        </authorList>
    </citation>
    <scope>NUCLEOTIDE SEQUENCE</scope>
</reference>
<gene>
    <name evidence="1" type="ORF">MNBD_CHLOROFLEXI01-1373</name>
</gene>
<dbReference type="SMART" id="SM00855">
    <property type="entry name" value="PGAM"/>
    <property type="match status" value="1"/>
</dbReference>
<dbReference type="Gene3D" id="3.40.50.1240">
    <property type="entry name" value="Phosphoglycerate mutase-like"/>
    <property type="match status" value="1"/>
</dbReference>
<dbReference type="InterPro" id="IPR050275">
    <property type="entry name" value="PGM_Phosphatase"/>
</dbReference>
<evidence type="ECO:0008006" key="2">
    <source>
        <dbReference type="Google" id="ProtNLM"/>
    </source>
</evidence>
<dbReference type="InterPro" id="IPR013078">
    <property type="entry name" value="His_Pase_superF_clade-1"/>
</dbReference>
<sequence length="220" mass="25097">MSKAVWFIRHGESVSNANLPTVHPAASELTEKGLREAEYVVQAFTTKPDLIVVSPFIRALQTAVPTINHFDPVKVAEWPIEEFSYLHPERYNGTTGVDRRPAANAYWDRMNPLEKEGGEGDSFADMMARVQAMETQLWQAPEQFIVLFSHGLFLRAFLWMHFVGFQKPTPEMMQRFLLFVRSVRMPNCSILKAQFAGNGGILFNPFDTAHIPKKRDLINE</sequence>
<proteinExistence type="predicted"/>
<dbReference type="InterPro" id="IPR029033">
    <property type="entry name" value="His_PPase_superfam"/>
</dbReference>
<organism evidence="1">
    <name type="scientific">hydrothermal vent metagenome</name>
    <dbReference type="NCBI Taxonomy" id="652676"/>
    <lineage>
        <taxon>unclassified sequences</taxon>
        <taxon>metagenomes</taxon>
        <taxon>ecological metagenomes</taxon>
    </lineage>
</organism>
<dbReference type="CDD" id="cd07067">
    <property type="entry name" value="HP_PGM_like"/>
    <property type="match status" value="1"/>
</dbReference>
<name>A0A3B0WG16_9ZZZZ</name>
<accession>A0A3B0WG16</accession>
<dbReference type="SUPFAM" id="SSF53254">
    <property type="entry name" value="Phosphoglycerate mutase-like"/>
    <property type="match status" value="1"/>
</dbReference>
<protein>
    <recommendedName>
        <fullName evidence="2">Phosphoglycerate mutase family protein</fullName>
    </recommendedName>
</protein>